<sequence length="192" mass="21459">TSYLARSRPNSANNTSSSVLGMIDTPIKTTLSIYNVTQIASYEVSTTHTISRTSLENTLLNTIPHEPNLKRTESTEFQDTATRVSKVEFLKTWSEDISRNRSAQKWRYLNSETKYQLATSEPIVSLLNDTNTILSDYDNQMNESISSGVYMAHGLSAPSHPGMMVFLAIVGIFFLAASTMVYSQCSRARRAR</sequence>
<dbReference type="EMBL" id="GECU01002481">
    <property type="protein sequence ID" value="JAT05226.1"/>
    <property type="molecule type" value="Transcribed_RNA"/>
</dbReference>
<feature type="non-terminal residue" evidence="2">
    <location>
        <position position="192"/>
    </location>
</feature>
<accession>A0A1B6K1A9</accession>
<name>A0A1B6K1A9_9HEMI</name>
<evidence type="ECO:0000256" key="1">
    <source>
        <dbReference type="SAM" id="Phobius"/>
    </source>
</evidence>
<organism evidence="2">
    <name type="scientific">Homalodisca liturata</name>
    <dbReference type="NCBI Taxonomy" id="320908"/>
    <lineage>
        <taxon>Eukaryota</taxon>
        <taxon>Metazoa</taxon>
        <taxon>Ecdysozoa</taxon>
        <taxon>Arthropoda</taxon>
        <taxon>Hexapoda</taxon>
        <taxon>Insecta</taxon>
        <taxon>Pterygota</taxon>
        <taxon>Neoptera</taxon>
        <taxon>Paraneoptera</taxon>
        <taxon>Hemiptera</taxon>
        <taxon>Auchenorrhyncha</taxon>
        <taxon>Membracoidea</taxon>
        <taxon>Cicadellidae</taxon>
        <taxon>Cicadellinae</taxon>
        <taxon>Proconiini</taxon>
        <taxon>Homalodisca</taxon>
    </lineage>
</organism>
<keyword evidence="1" id="KW-1133">Transmembrane helix</keyword>
<keyword evidence="1" id="KW-0472">Membrane</keyword>
<gene>
    <name evidence="2" type="ORF">g.56247</name>
</gene>
<protein>
    <submittedName>
        <fullName evidence="2">Uncharacterized protein</fullName>
    </submittedName>
</protein>
<proteinExistence type="predicted"/>
<keyword evidence="1" id="KW-0812">Transmembrane</keyword>
<dbReference type="AlphaFoldDB" id="A0A1B6K1A9"/>
<feature type="non-terminal residue" evidence="2">
    <location>
        <position position="1"/>
    </location>
</feature>
<reference evidence="2" key="1">
    <citation type="submission" date="2015-11" db="EMBL/GenBank/DDBJ databases">
        <title>De novo transcriptome assembly of four potential Pierce s Disease insect vectors from Arizona vineyards.</title>
        <authorList>
            <person name="Tassone E.E."/>
        </authorList>
    </citation>
    <scope>NUCLEOTIDE SEQUENCE</scope>
</reference>
<feature type="transmembrane region" description="Helical" evidence="1">
    <location>
        <begin position="163"/>
        <end position="182"/>
    </location>
</feature>
<evidence type="ECO:0000313" key="2">
    <source>
        <dbReference type="EMBL" id="JAT05226.1"/>
    </source>
</evidence>